<dbReference type="AlphaFoldDB" id="A0A1I6I9G5"/>
<gene>
    <name evidence="3" type="ORF">SAMN02910262_00068</name>
</gene>
<dbReference type="RefSeq" id="WP_031471047.1">
    <property type="nucleotide sequence ID" value="NZ_FOZC01000001.1"/>
</dbReference>
<feature type="domain" description="Transcriptional regulator DauR-like HTH" evidence="2">
    <location>
        <begin position="153"/>
        <end position="212"/>
    </location>
</feature>
<dbReference type="InterPro" id="IPR039446">
    <property type="entry name" value="DauR-like"/>
</dbReference>
<keyword evidence="3" id="KW-0238">DNA-binding</keyword>
<name>A0A1I6I9G5_9FIRM</name>
<dbReference type="InterPro" id="IPR013559">
    <property type="entry name" value="YheO"/>
</dbReference>
<proteinExistence type="predicted"/>
<feature type="domain" description="YheO-like" evidence="1">
    <location>
        <begin position="6"/>
        <end position="114"/>
    </location>
</feature>
<evidence type="ECO:0000259" key="2">
    <source>
        <dbReference type="Pfam" id="PF13309"/>
    </source>
</evidence>
<reference evidence="3 4" key="1">
    <citation type="submission" date="2016-10" db="EMBL/GenBank/DDBJ databases">
        <authorList>
            <person name="de Groot N.N."/>
        </authorList>
    </citation>
    <scope>NUCLEOTIDE SEQUENCE [LARGE SCALE GENOMIC DNA]</scope>
    <source>
        <strain evidence="3 4">F</strain>
    </source>
</reference>
<evidence type="ECO:0000259" key="1">
    <source>
        <dbReference type="Pfam" id="PF08348"/>
    </source>
</evidence>
<dbReference type="Pfam" id="PF13309">
    <property type="entry name" value="HTH_22"/>
    <property type="match status" value="1"/>
</dbReference>
<dbReference type="EMBL" id="FOZC01000001">
    <property type="protein sequence ID" value="SFR63405.1"/>
    <property type="molecule type" value="Genomic_DNA"/>
</dbReference>
<dbReference type="PANTHER" id="PTHR35568:SF1">
    <property type="entry name" value="TRANSCRIPTIONAL REGULATOR DAUR"/>
    <property type="match status" value="1"/>
</dbReference>
<protein>
    <submittedName>
        <fullName evidence="3">Predicted transcriptional regulator YheO, contains PAS and DNA-binding HTH domains</fullName>
    </submittedName>
</protein>
<evidence type="ECO:0000313" key="3">
    <source>
        <dbReference type="EMBL" id="SFR63405.1"/>
    </source>
</evidence>
<dbReference type="Proteomes" id="UP000214760">
    <property type="component" value="Unassembled WGS sequence"/>
</dbReference>
<dbReference type="Pfam" id="PF08348">
    <property type="entry name" value="PAS_6"/>
    <property type="match status" value="1"/>
</dbReference>
<dbReference type="GO" id="GO:0003677">
    <property type="term" value="F:DNA binding"/>
    <property type="evidence" value="ECO:0007669"/>
    <property type="project" value="UniProtKB-KW"/>
</dbReference>
<accession>A0A1I6I9G5</accession>
<sequence>MENTLLRQYERMTAFLGAVLGPDYEIVLFDRDKICRIVNGEISGRRAGDPLPKRLTDALERGVDRESGEVLNHRVLAANSRNLRCSDLFLQDEQGRTVGVLSIDFDDNRFKELSEAVFRLCHPDDYADQNISVMIRGCKDQEIFSGDIAETADEIFRRVVKGQNVAPERLNYDEKLEIVRQLYAKGIFELRGAVQAVEKKLGCSQATIYRYITTVKAERENG</sequence>
<dbReference type="PANTHER" id="PTHR35568">
    <property type="entry name" value="TRANSCRIPTIONAL REGULATOR DAUR"/>
    <property type="match status" value="1"/>
</dbReference>
<organism evidence="3 4">
    <name type="scientific">[Clostridium] aminophilum</name>
    <dbReference type="NCBI Taxonomy" id="1526"/>
    <lineage>
        <taxon>Bacteria</taxon>
        <taxon>Bacillati</taxon>
        <taxon>Bacillota</taxon>
        <taxon>Clostridia</taxon>
        <taxon>Lachnospirales</taxon>
        <taxon>Lachnospiraceae</taxon>
    </lineage>
</organism>
<dbReference type="InterPro" id="IPR039445">
    <property type="entry name" value="DauR-like_HTH"/>
</dbReference>
<evidence type="ECO:0000313" key="4">
    <source>
        <dbReference type="Proteomes" id="UP000214760"/>
    </source>
</evidence>